<proteinExistence type="predicted"/>
<dbReference type="AlphaFoldDB" id="A0A9W6SM54"/>
<evidence type="ECO:0000313" key="1">
    <source>
        <dbReference type="EMBL" id="GLZ78317.1"/>
    </source>
</evidence>
<evidence type="ECO:0000313" key="2">
    <source>
        <dbReference type="Proteomes" id="UP001165079"/>
    </source>
</evidence>
<dbReference type="Proteomes" id="UP001165079">
    <property type="component" value="Unassembled WGS sequence"/>
</dbReference>
<sequence>MRMEIPGLQVLDHRSADSWTLVIPGGRCEVAYDPEDGEPFRSYPYVLTIYSDAGKRDDLRLGEWLYSAICEAGDYRVVLLVDGEPMRATSVDLDSFWGD</sequence>
<organism evidence="1 2">
    <name type="scientific">Actinorhabdospora filicis</name>
    <dbReference type="NCBI Taxonomy" id="1785913"/>
    <lineage>
        <taxon>Bacteria</taxon>
        <taxon>Bacillati</taxon>
        <taxon>Actinomycetota</taxon>
        <taxon>Actinomycetes</taxon>
        <taxon>Micromonosporales</taxon>
        <taxon>Micromonosporaceae</taxon>
        <taxon>Actinorhabdospora</taxon>
    </lineage>
</organism>
<reference evidence="1" key="1">
    <citation type="submission" date="2023-03" db="EMBL/GenBank/DDBJ databases">
        <title>Actinorhabdospora filicis NBRC 111898.</title>
        <authorList>
            <person name="Ichikawa N."/>
            <person name="Sato H."/>
            <person name="Tonouchi N."/>
        </authorList>
    </citation>
    <scope>NUCLEOTIDE SEQUENCE</scope>
    <source>
        <strain evidence="1">NBRC 111898</strain>
    </source>
</reference>
<name>A0A9W6SM54_9ACTN</name>
<dbReference type="EMBL" id="BSTX01000002">
    <property type="protein sequence ID" value="GLZ78317.1"/>
    <property type="molecule type" value="Genomic_DNA"/>
</dbReference>
<comment type="caution">
    <text evidence="1">The sequence shown here is derived from an EMBL/GenBank/DDBJ whole genome shotgun (WGS) entry which is preliminary data.</text>
</comment>
<gene>
    <name evidence="1" type="ORF">Afil01_31240</name>
</gene>
<protein>
    <submittedName>
        <fullName evidence="1">Uncharacterized protein</fullName>
    </submittedName>
</protein>
<accession>A0A9W6SM54</accession>
<keyword evidence="2" id="KW-1185">Reference proteome</keyword>